<gene>
    <name evidence="1" type="ORF">ENJ10_13810</name>
</gene>
<organism evidence="1">
    <name type="scientific">Caldithrix abyssi</name>
    <dbReference type="NCBI Taxonomy" id="187145"/>
    <lineage>
        <taxon>Bacteria</taxon>
        <taxon>Pseudomonadati</taxon>
        <taxon>Calditrichota</taxon>
        <taxon>Calditrichia</taxon>
        <taxon>Calditrichales</taxon>
        <taxon>Calditrichaceae</taxon>
        <taxon>Caldithrix</taxon>
    </lineage>
</organism>
<protein>
    <recommendedName>
        <fullName evidence="2">Peptidyl-prolyl cis-trans isomerase</fullName>
    </recommendedName>
</protein>
<dbReference type="AlphaFoldDB" id="A0A7V1LPG7"/>
<proteinExistence type="predicted"/>
<evidence type="ECO:0008006" key="2">
    <source>
        <dbReference type="Google" id="ProtNLM"/>
    </source>
</evidence>
<sequence length="434" mass="50948">MKNALFITILFFLLLAGCRREQSLPAVARVGEYTITAAEFRDRANYSPLPASASLEQYKQNVLQALIAEKMISQYNPKPASLADRFAARREKEAVIETFWKKEIESHIKTDDEQLWQLYLKKNRQRDVEILSVANETEAEMLTRAWIENPQSVRHRLQRDTLQYSGELPVLEDTLFSAPMGKRIGPLKFGRRYITFRVRQEWPLYIVSRGDFLQKRKSLLKSWRRLQKEKLFARYIKEHFPRQPYRLDKEVFRRMTSFLVKELFSAGEKRVREKMTAMLESRRELMGETVISFDNGQAWTVALLLRELLTGPYPLSYKSEGAFKFSLIKTVRRLLDDELIYRQAVSKGYERAPYVLWQKAMWQSAYRAQKNKKLLSGNMKKSRAVLDSLEKEIPIKIYHNVLDTLRINPTRMMVLKKHFPGQTIVPPLFTVGNP</sequence>
<dbReference type="EMBL" id="DRLD01000390">
    <property type="protein sequence ID" value="HED11763.1"/>
    <property type="molecule type" value="Genomic_DNA"/>
</dbReference>
<comment type="caution">
    <text evidence="1">The sequence shown here is derived from an EMBL/GenBank/DDBJ whole genome shotgun (WGS) entry which is preliminary data.</text>
</comment>
<accession>A0A7V1LPG7</accession>
<name>A0A7V1LPG7_CALAY</name>
<dbReference type="Proteomes" id="UP000886005">
    <property type="component" value="Unassembled WGS sequence"/>
</dbReference>
<reference evidence="1" key="1">
    <citation type="journal article" date="2020" name="mSystems">
        <title>Genome- and Community-Level Interaction Insights into Carbon Utilization and Element Cycling Functions of Hydrothermarchaeota in Hydrothermal Sediment.</title>
        <authorList>
            <person name="Zhou Z."/>
            <person name="Liu Y."/>
            <person name="Xu W."/>
            <person name="Pan J."/>
            <person name="Luo Z.H."/>
            <person name="Li M."/>
        </authorList>
    </citation>
    <scope>NUCLEOTIDE SEQUENCE [LARGE SCALE GENOMIC DNA]</scope>
    <source>
        <strain evidence="1">HyVt-456</strain>
    </source>
</reference>
<evidence type="ECO:0000313" key="1">
    <source>
        <dbReference type="EMBL" id="HED11763.1"/>
    </source>
</evidence>
<dbReference type="PROSITE" id="PS51257">
    <property type="entry name" value="PROKAR_LIPOPROTEIN"/>
    <property type="match status" value="1"/>
</dbReference>